<dbReference type="Proteomes" id="UP000824023">
    <property type="component" value="Unassembled WGS sequence"/>
</dbReference>
<feature type="chain" id="PRO_5038669399" evidence="1">
    <location>
        <begin position="20"/>
        <end position="368"/>
    </location>
</feature>
<reference evidence="2" key="1">
    <citation type="journal article" date="2021" name="PeerJ">
        <title>Extensive microbial diversity within the chicken gut microbiome revealed by metagenomics and culture.</title>
        <authorList>
            <person name="Gilroy R."/>
            <person name="Ravi A."/>
            <person name="Getino M."/>
            <person name="Pursley I."/>
            <person name="Horton D.L."/>
            <person name="Alikhan N.F."/>
            <person name="Baker D."/>
            <person name="Gharbi K."/>
            <person name="Hall N."/>
            <person name="Watson M."/>
            <person name="Adriaenssens E.M."/>
            <person name="Foster-Nyarko E."/>
            <person name="Jarju S."/>
            <person name="Secka A."/>
            <person name="Antonio M."/>
            <person name="Oren A."/>
            <person name="Chaudhuri R.R."/>
            <person name="La Ragione R."/>
            <person name="Hildebrand F."/>
            <person name="Pallen M.J."/>
        </authorList>
    </citation>
    <scope>NUCLEOTIDE SEQUENCE</scope>
    <source>
        <strain evidence="2">ChiHjej12B11-24981</strain>
    </source>
</reference>
<keyword evidence="1" id="KW-0732">Signal</keyword>
<name>A0A9D2A5Q2_9BACE</name>
<comment type="caution">
    <text evidence="2">The sequence shown here is derived from an EMBL/GenBank/DDBJ whole genome shotgun (WGS) entry which is preliminary data.</text>
</comment>
<reference evidence="2" key="2">
    <citation type="submission" date="2021-04" db="EMBL/GenBank/DDBJ databases">
        <authorList>
            <person name="Gilroy R."/>
        </authorList>
    </citation>
    <scope>NUCLEOTIDE SEQUENCE</scope>
    <source>
        <strain evidence="2">ChiHjej12B11-24981</strain>
    </source>
</reference>
<protein>
    <submittedName>
        <fullName evidence="2">Tetratricopeptide repeat protein</fullName>
    </submittedName>
</protein>
<proteinExistence type="predicted"/>
<accession>A0A9D2A5Q2</accession>
<dbReference type="PROSITE" id="PS51257">
    <property type="entry name" value="PROKAR_LIPOPROTEIN"/>
    <property type="match status" value="1"/>
</dbReference>
<dbReference type="Pfam" id="PF19867">
    <property type="entry name" value="DUF6340"/>
    <property type="match status" value="1"/>
</dbReference>
<evidence type="ECO:0000313" key="3">
    <source>
        <dbReference type="Proteomes" id="UP000824023"/>
    </source>
</evidence>
<sequence length="368" mass="40987">MRRNYIILPLMALTGLLTACQSIQQLSIDYMLPAEASFPATLRKVAVVNNMPSLPTAGQQLEDNDTLQAPDEIARKSEIHAGDATIATEALAEALAEGNYFDQVIICDSALRAHDTVPRDGGLSTEEVNTLAHDLKADFLIALENVQLHATTRLHYIPEIPLHYGTVDVKTYTTCRIYLPGRQGPAGTVHCVDSIYWEEPDLPAGRTQLPIIPQKELIEAASDFAGTRPVSYLLPHWVTATRYLFTGGTVDMRDAAVYVREQNWSDAITLWKRLYDRKKGKQKIYAACNIALGYEMQDSIGTAIQWAEKAVQAAHAQAKGSAEKMDADDIDPSDLSYYVLAYRYLQELQERQAGMARLKVQMQRLETE</sequence>
<evidence type="ECO:0000256" key="1">
    <source>
        <dbReference type="SAM" id="SignalP"/>
    </source>
</evidence>
<dbReference type="EMBL" id="DXCK01000060">
    <property type="protein sequence ID" value="HIZ01427.1"/>
    <property type="molecule type" value="Genomic_DNA"/>
</dbReference>
<feature type="signal peptide" evidence="1">
    <location>
        <begin position="1"/>
        <end position="19"/>
    </location>
</feature>
<dbReference type="InterPro" id="IPR045921">
    <property type="entry name" value="DUF6340"/>
</dbReference>
<evidence type="ECO:0000313" key="2">
    <source>
        <dbReference type="EMBL" id="HIZ01427.1"/>
    </source>
</evidence>
<dbReference type="AlphaFoldDB" id="A0A9D2A5Q2"/>
<gene>
    <name evidence="2" type="ORF">H9819_04130</name>
</gene>
<organism evidence="2 3">
    <name type="scientific">Candidatus Bacteroides merdipullorum</name>
    <dbReference type="NCBI Taxonomy" id="2838474"/>
    <lineage>
        <taxon>Bacteria</taxon>
        <taxon>Pseudomonadati</taxon>
        <taxon>Bacteroidota</taxon>
        <taxon>Bacteroidia</taxon>
        <taxon>Bacteroidales</taxon>
        <taxon>Bacteroidaceae</taxon>
        <taxon>Bacteroides</taxon>
    </lineage>
</organism>